<feature type="transmembrane region" description="Helical" evidence="1">
    <location>
        <begin position="133"/>
        <end position="155"/>
    </location>
</feature>
<keyword evidence="1" id="KW-0472">Membrane</keyword>
<gene>
    <name evidence="2" type="ORF">CPB83DRAFT_899970</name>
</gene>
<organism evidence="2 3">
    <name type="scientific">Crepidotus variabilis</name>
    <dbReference type="NCBI Taxonomy" id="179855"/>
    <lineage>
        <taxon>Eukaryota</taxon>
        <taxon>Fungi</taxon>
        <taxon>Dikarya</taxon>
        <taxon>Basidiomycota</taxon>
        <taxon>Agaricomycotina</taxon>
        <taxon>Agaricomycetes</taxon>
        <taxon>Agaricomycetidae</taxon>
        <taxon>Agaricales</taxon>
        <taxon>Agaricineae</taxon>
        <taxon>Crepidotaceae</taxon>
        <taxon>Crepidotus</taxon>
    </lineage>
</organism>
<feature type="transmembrane region" description="Helical" evidence="1">
    <location>
        <begin position="102"/>
        <end position="121"/>
    </location>
</feature>
<name>A0A9P6JID6_9AGAR</name>
<reference evidence="2" key="1">
    <citation type="submission" date="2020-11" db="EMBL/GenBank/DDBJ databases">
        <authorList>
            <consortium name="DOE Joint Genome Institute"/>
            <person name="Ahrendt S."/>
            <person name="Riley R."/>
            <person name="Andreopoulos W."/>
            <person name="Labutti K."/>
            <person name="Pangilinan J."/>
            <person name="Ruiz-Duenas F.J."/>
            <person name="Barrasa J.M."/>
            <person name="Sanchez-Garcia M."/>
            <person name="Camarero S."/>
            <person name="Miyauchi S."/>
            <person name="Serrano A."/>
            <person name="Linde D."/>
            <person name="Babiker R."/>
            <person name="Drula E."/>
            <person name="Ayuso-Fernandez I."/>
            <person name="Pacheco R."/>
            <person name="Padilla G."/>
            <person name="Ferreira P."/>
            <person name="Barriuso J."/>
            <person name="Kellner H."/>
            <person name="Castanera R."/>
            <person name="Alfaro M."/>
            <person name="Ramirez L."/>
            <person name="Pisabarro A.G."/>
            <person name="Kuo A."/>
            <person name="Tritt A."/>
            <person name="Lipzen A."/>
            <person name="He G."/>
            <person name="Yan M."/>
            <person name="Ng V."/>
            <person name="Cullen D."/>
            <person name="Martin F."/>
            <person name="Rosso M.-N."/>
            <person name="Henrissat B."/>
            <person name="Hibbett D."/>
            <person name="Martinez A.T."/>
            <person name="Grigoriev I.V."/>
        </authorList>
    </citation>
    <scope>NUCLEOTIDE SEQUENCE</scope>
    <source>
        <strain evidence="2">CBS 506.95</strain>
    </source>
</reference>
<keyword evidence="3" id="KW-1185">Reference proteome</keyword>
<dbReference type="Proteomes" id="UP000807306">
    <property type="component" value="Unassembled WGS sequence"/>
</dbReference>
<dbReference type="EMBL" id="MU157963">
    <property type="protein sequence ID" value="KAF9522063.1"/>
    <property type="molecule type" value="Genomic_DNA"/>
</dbReference>
<protein>
    <submittedName>
        <fullName evidence="2">Uncharacterized protein</fullName>
    </submittedName>
</protein>
<keyword evidence="1" id="KW-1133">Transmembrane helix</keyword>
<feature type="transmembrane region" description="Helical" evidence="1">
    <location>
        <begin position="236"/>
        <end position="255"/>
    </location>
</feature>
<feature type="transmembrane region" description="Helical" evidence="1">
    <location>
        <begin position="70"/>
        <end position="90"/>
    </location>
</feature>
<feature type="transmembrane region" description="Helical" evidence="1">
    <location>
        <begin position="261"/>
        <end position="280"/>
    </location>
</feature>
<evidence type="ECO:0000313" key="2">
    <source>
        <dbReference type="EMBL" id="KAF9522063.1"/>
    </source>
</evidence>
<sequence>MAANPLNIDFSKMPNPRAMEAWLEPSMVENSRIFDRLVVGCLAIAGWDALASFTADIRLLGTGTFNFQKLAYLSVRISSFAFVLVTAISGSIKQPSCSFWNHLADIFYVVAQAAIGLLFYFRVVAVWHAVKAVILFFRIAWLGLVVGAILVPIALKSSRLEGTEFCLLLVTRPYYIAQAFTRVAYDLLVCAAVTYKLGHNDEDEQAASGCASWFLGRRATFRFSLLKRRLLRDSHIYFMITAIFKVLEIATFFGLQASGRYFSLQIIIAFPDVVITGILATRIYRKLKLNQPGIWPHTAVATTPQSLTFLGRNTSIALGIPQETKKDDEQHIYPPS</sequence>
<evidence type="ECO:0000256" key="1">
    <source>
        <dbReference type="SAM" id="Phobius"/>
    </source>
</evidence>
<accession>A0A9P6JID6</accession>
<dbReference type="OrthoDB" id="3038990at2759"/>
<proteinExistence type="predicted"/>
<keyword evidence="1" id="KW-0812">Transmembrane</keyword>
<dbReference type="AlphaFoldDB" id="A0A9P6JID6"/>
<evidence type="ECO:0000313" key="3">
    <source>
        <dbReference type="Proteomes" id="UP000807306"/>
    </source>
</evidence>
<comment type="caution">
    <text evidence="2">The sequence shown here is derived from an EMBL/GenBank/DDBJ whole genome shotgun (WGS) entry which is preliminary data.</text>
</comment>